<evidence type="ECO:0000313" key="1">
    <source>
        <dbReference type="EMBL" id="NLR75986.1"/>
    </source>
</evidence>
<dbReference type="Gene3D" id="3.40.30.10">
    <property type="entry name" value="Glutaredoxin"/>
    <property type="match status" value="1"/>
</dbReference>
<comment type="caution">
    <text evidence="1">The sequence shown here is derived from an EMBL/GenBank/DDBJ whole genome shotgun (WGS) entry which is preliminary data.</text>
</comment>
<dbReference type="RefSeq" id="WP_168877609.1">
    <property type="nucleotide sequence ID" value="NZ_JABAIM010000002.1"/>
</dbReference>
<keyword evidence="2" id="KW-1185">Reference proteome</keyword>
<protein>
    <submittedName>
        <fullName evidence="1">(2Fe-2S) ferredoxin domain-containing protein</fullName>
    </submittedName>
</protein>
<dbReference type="AlphaFoldDB" id="A0A847SEX7"/>
<dbReference type="EMBL" id="JABAIM010000002">
    <property type="protein sequence ID" value="NLR75986.1"/>
    <property type="molecule type" value="Genomic_DNA"/>
</dbReference>
<dbReference type="SUPFAM" id="SSF52833">
    <property type="entry name" value="Thioredoxin-like"/>
    <property type="match status" value="1"/>
</dbReference>
<dbReference type="InterPro" id="IPR036249">
    <property type="entry name" value="Thioredoxin-like_sf"/>
</dbReference>
<evidence type="ECO:0000313" key="2">
    <source>
        <dbReference type="Proteomes" id="UP000587991"/>
    </source>
</evidence>
<dbReference type="Proteomes" id="UP000587991">
    <property type="component" value="Unassembled WGS sequence"/>
</dbReference>
<name>A0A847SEX7_9NEIS</name>
<dbReference type="CDD" id="cd02980">
    <property type="entry name" value="TRX_Fd_family"/>
    <property type="match status" value="1"/>
</dbReference>
<gene>
    <name evidence="1" type="ORF">HF682_12530</name>
</gene>
<proteinExistence type="predicted"/>
<reference evidence="1 2" key="1">
    <citation type="submission" date="2020-04" db="EMBL/GenBank/DDBJ databases">
        <title>Draft genome of Leeia sp. IMCC25680.</title>
        <authorList>
            <person name="Song J."/>
            <person name="Cho J.-C."/>
        </authorList>
    </citation>
    <scope>NUCLEOTIDE SEQUENCE [LARGE SCALE GENOMIC DNA]</scope>
    <source>
        <strain evidence="1 2">IMCC25680</strain>
    </source>
</reference>
<accession>A0A847SEX7</accession>
<organism evidence="1 2">
    <name type="scientific">Leeia aquatica</name>
    <dbReference type="NCBI Taxonomy" id="2725557"/>
    <lineage>
        <taxon>Bacteria</taxon>
        <taxon>Pseudomonadati</taxon>
        <taxon>Pseudomonadota</taxon>
        <taxon>Betaproteobacteria</taxon>
        <taxon>Neisseriales</taxon>
        <taxon>Leeiaceae</taxon>
        <taxon>Leeia</taxon>
    </lineage>
</organism>
<sequence length="100" mass="10638">MDDTPQPTTLIVCTKNRFLGQQPSCGGRGSKALLDALKPLAAAADIEVIPFPCLGECEHGPNIKLAPGGRFFHQVTMAQLPDIVAAAQAWNVSQATEHDE</sequence>